<dbReference type="Proteomes" id="UP001374579">
    <property type="component" value="Unassembled WGS sequence"/>
</dbReference>
<evidence type="ECO:0000256" key="2">
    <source>
        <dbReference type="ARBA" id="ARBA00023157"/>
    </source>
</evidence>
<dbReference type="InterPro" id="IPR000668">
    <property type="entry name" value="Peptidase_C1A_C"/>
</dbReference>
<feature type="domain" description="Cathepsin propeptide inhibitor" evidence="5">
    <location>
        <begin position="26"/>
        <end position="80"/>
    </location>
</feature>
<comment type="similarity">
    <text evidence="1">Belongs to the peptidase C1 family.</text>
</comment>
<protein>
    <submittedName>
        <fullName evidence="6">Uncharacterized protein</fullName>
    </submittedName>
</protein>
<dbReference type="PROSITE" id="PS00640">
    <property type="entry name" value="THIOL_PROTEASE_ASN"/>
    <property type="match status" value="1"/>
</dbReference>
<dbReference type="EMBL" id="JBAMIC010000012">
    <property type="protein sequence ID" value="KAK7099382.1"/>
    <property type="molecule type" value="Genomic_DNA"/>
</dbReference>
<evidence type="ECO:0000259" key="5">
    <source>
        <dbReference type="SMART" id="SM00848"/>
    </source>
</evidence>
<keyword evidence="7" id="KW-1185">Reference proteome</keyword>
<dbReference type="Pfam" id="PF08246">
    <property type="entry name" value="Inhibitor_I29"/>
    <property type="match status" value="1"/>
</dbReference>
<evidence type="ECO:0000259" key="4">
    <source>
        <dbReference type="SMART" id="SM00645"/>
    </source>
</evidence>
<dbReference type="PROSITE" id="PS00639">
    <property type="entry name" value="THIOL_PROTEASE_HIS"/>
    <property type="match status" value="1"/>
</dbReference>
<proteinExistence type="inferred from homology"/>
<evidence type="ECO:0000256" key="1">
    <source>
        <dbReference type="ARBA" id="ARBA00008455"/>
    </source>
</evidence>
<evidence type="ECO:0000313" key="6">
    <source>
        <dbReference type="EMBL" id="KAK7099382.1"/>
    </source>
</evidence>
<gene>
    <name evidence="6" type="ORF">V1264_003527</name>
</gene>
<reference evidence="6 7" key="1">
    <citation type="submission" date="2024-02" db="EMBL/GenBank/DDBJ databases">
        <title>Chromosome-scale genome assembly of the rough periwinkle Littorina saxatilis.</title>
        <authorList>
            <person name="De Jode A."/>
            <person name="Faria R."/>
            <person name="Formenti G."/>
            <person name="Sims Y."/>
            <person name="Smith T.P."/>
            <person name="Tracey A."/>
            <person name="Wood J.M.D."/>
            <person name="Zagrodzka Z.B."/>
            <person name="Johannesson K."/>
            <person name="Butlin R.K."/>
            <person name="Leder E.H."/>
        </authorList>
    </citation>
    <scope>NUCLEOTIDE SEQUENCE [LARGE SCALE GENOMIC DNA]</scope>
    <source>
        <strain evidence="6">Snail1</strain>
        <tissue evidence="6">Muscle</tissue>
    </source>
</reference>
<evidence type="ECO:0000313" key="7">
    <source>
        <dbReference type="Proteomes" id="UP001374579"/>
    </source>
</evidence>
<organism evidence="6 7">
    <name type="scientific">Littorina saxatilis</name>
    <dbReference type="NCBI Taxonomy" id="31220"/>
    <lineage>
        <taxon>Eukaryota</taxon>
        <taxon>Metazoa</taxon>
        <taxon>Spiralia</taxon>
        <taxon>Lophotrochozoa</taxon>
        <taxon>Mollusca</taxon>
        <taxon>Gastropoda</taxon>
        <taxon>Caenogastropoda</taxon>
        <taxon>Littorinimorpha</taxon>
        <taxon>Littorinoidea</taxon>
        <taxon>Littorinidae</taxon>
        <taxon>Littorina</taxon>
    </lineage>
</organism>
<comment type="caution">
    <text evidence="6">The sequence shown here is derived from an EMBL/GenBank/DDBJ whole genome shotgun (WGS) entry which is preliminary data.</text>
</comment>
<dbReference type="AlphaFoldDB" id="A0AAN9B5N9"/>
<dbReference type="SMART" id="SM00645">
    <property type="entry name" value="Pept_C1"/>
    <property type="match status" value="1"/>
</dbReference>
<feature type="chain" id="PRO_5042988386" evidence="3">
    <location>
        <begin position="20"/>
        <end position="316"/>
    </location>
</feature>
<dbReference type="FunFam" id="3.90.70.10:FF:000332">
    <property type="entry name" value="Cathepsin L1"/>
    <property type="match status" value="1"/>
</dbReference>
<dbReference type="InterPro" id="IPR013201">
    <property type="entry name" value="Prot_inhib_I29"/>
</dbReference>
<name>A0AAN9B5N9_9CAEN</name>
<dbReference type="InterPro" id="IPR038765">
    <property type="entry name" value="Papain-like_cys_pep_sf"/>
</dbReference>
<evidence type="ECO:0000256" key="3">
    <source>
        <dbReference type="SAM" id="SignalP"/>
    </source>
</evidence>
<dbReference type="InterPro" id="IPR013128">
    <property type="entry name" value="Peptidase_C1A"/>
</dbReference>
<dbReference type="PANTHER" id="PTHR12411">
    <property type="entry name" value="CYSTEINE PROTEASE FAMILY C1-RELATED"/>
    <property type="match status" value="1"/>
</dbReference>
<dbReference type="SUPFAM" id="SSF54001">
    <property type="entry name" value="Cysteine proteinases"/>
    <property type="match status" value="1"/>
</dbReference>
<dbReference type="InterPro" id="IPR025661">
    <property type="entry name" value="Pept_asp_AS"/>
</dbReference>
<keyword evidence="2" id="KW-1015">Disulfide bond</keyword>
<dbReference type="SMART" id="SM00848">
    <property type="entry name" value="Inhibitor_I29"/>
    <property type="match status" value="1"/>
</dbReference>
<feature type="signal peptide" evidence="3">
    <location>
        <begin position="1"/>
        <end position="19"/>
    </location>
</feature>
<dbReference type="InterPro" id="IPR025660">
    <property type="entry name" value="Pept_his_AS"/>
</dbReference>
<dbReference type="InterPro" id="IPR039417">
    <property type="entry name" value="Peptidase_C1A_papain-like"/>
</dbReference>
<feature type="domain" description="Peptidase C1A papain C-terminal" evidence="4">
    <location>
        <begin position="107"/>
        <end position="316"/>
    </location>
</feature>
<dbReference type="CDD" id="cd02248">
    <property type="entry name" value="Peptidase_C1A"/>
    <property type="match status" value="1"/>
</dbReference>
<dbReference type="Gene3D" id="3.90.70.10">
    <property type="entry name" value="Cysteine proteinases"/>
    <property type="match status" value="1"/>
</dbReference>
<sequence>MRANLVAALLISATLVCMGEVVEEEWLAWKEKHGKVYSSVQEETRAHALWLRNMDFIQSHNSRSDVSFTLEMNEFGDQESTAEPHQPQSSPLRYAPEVNNNFLPRAPPASFDWTKRGVVSPVRNQGMIGKSDAFAVTEDLESLHAINTGQLVPLSVAEVVGCCSSPQGMLEPDIYECISRHGGLCSEQSYPPSSRTAACMNASCQAVANDAKVTAHIPKGDETRMLTAVLERPLVVYIDASESSFQFYQAGVYEDSRCGHTLDHALQLVGYGQDAQGKPYWILKNSWGASWGNKGYIWLRRGVNMCGVADNAFYPQ</sequence>
<keyword evidence="3" id="KW-0732">Signal</keyword>
<accession>A0AAN9B5N9</accession>
<dbReference type="GO" id="GO:0006508">
    <property type="term" value="P:proteolysis"/>
    <property type="evidence" value="ECO:0007669"/>
    <property type="project" value="InterPro"/>
</dbReference>
<dbReference type="GO" id="GO:0008234">
    <property type="term" value="F:cysteine-type peptidase activity"/>
    <property type="evidence" value="ECO:0007669"/>
    <property type="project" value="InterPro"/>
</dbReference>
<dbReference type="Pfam" id="PF00112">
    <property type="entry name" value="Peptidase_C1"/>
    <property type="match status" value="1"/>
</dbReference>